<organism evidence="3 4">
    <name type="scientific">Slackia exigua (strain ATCC 700122 / DSM 15923 / CIP 105133 / JCM 11022 / KCTC 5966 / S-7)</name>
    <dbReference type="NCBI Taxonomy" id="649764"/>
    <lineage>
        <taxon>Bacteria</taxon>
        <taxon>Bacillati</taxon>
        <taxon>Actinomycetota</taxon>
        <taxon>Coriobacteriia</taxon>
        <taxon>Eggerthellales</taxon>
        <taxon>Eggerthellaceae</taxon>
        <taxon>Slackia</taxon>
    </lineage>
</organism>
<dbReference type="Proteomes" id="UP000006001">
    <property type="component" value="Unassembled WGS sequence"/>
</dbReference>
<dbReference type="GeneID" id="85006983"/>
<dbReference type="GO" id="GO:0003677">
    <property type="term" value="F:DNA binding"/>
    <property type="evidence" value="ECO:0007669"/>
    <property type="project" value="InterPro"/>
</dbReference>
<dbReference type="InterPro" id="IPR041657">
    <property type="entry name" value="HTH_17"/>
</dbReference>
<evidence type="ECO:0000313" key="3">
    <source>
        <dbReference type="EMBL" id="EEZ62231.1"/>
    </source>
</evidence>
<dbReference type="InterPro" id="IPR024370">
    <property type="entry name" value="PBP_domain"/>
</dbReference>
<dbReference type="STRING" id="649764.HMPREF0762_00325"/>
<evidence type="ECO:0000259" key="1">
    <source>
        <dbReference type="Pfam" id="PF12727"/>
    </source>
</evidence>
<feature type="domain" description="Helix-turn-helix" evidence="2">
    <location>
        <begin position="8"/>
        <end position="55"/>
    </location>
</feature>
<dbReference type="NCBIfam" id="TIGR01764">
    <property type="entry name" value="excise"/>
    <property type="match status" value="1"/>
</dbReference>
<dbReference type="EMBL" id="ACUX02000004">
    <property type="protein sequence ID" value="EEZ62231.1"/>
    <property type="molecule type" value="Genomic_DNA"/>
</dbReference>
<reference evidence="3" key="1">
    <citation type="submission" date="2009-10" db="EMBL/GenBank/DDBJ databases">
        <authorList>
            <person name="Weinstock G."/>
            <person name="Sodergren E."/>
            <person name="Clifton S."/>
            <person name="Fulton L."/>
            <person name="Fulton B."/>
            <person name="Courtney L."/>
            <person name="Fronick C."/>
            <person name="Harrison M."/>
            <person name="Strong C."/>
            <person name="Farmer C."/>
            <person name="Delahaunty K."/>
            <person name="Markovic C."/>
            <person name="Hall O."/>
            <person name="Minx P."/>
            <person name="Tomlinson C."/>
            <person name="Mitreva M."/>
            <person name="Nelson J."/>
            <person name="Hou S."/>
            <person name="Wollam A."/>
            <person name="Pepin K.H."/>
            <person name="Johnson M."/>
            <person name="Bhonagiri V."/>
            <person name="Nash W.E."/>
            <person name="Warren W."/>
            <person name="Chinwalla A."/>
            <person name="Mardis E.R."/>
            <person name="Wilson R.K."/>
        </authorList>
    </citation>
    <scope>NUCLEOTIDE SEQUENCE [LARGE SCALE GENOMIC DNA]</scope>
    <source>
        <strain evidence="3">ATCC 700122</strain>
    </source>
</reference>
<feature type="domain" description="PBP" evidence="1">
    <location>
        <begin position="110"/>
        <end position="279"/>
    </location>
</feature>
<dbReference type="AlphaFoldDB" id="D0WEU3"/>
<comment type="caution">
    <text evidence="3">The sequence shown here is derived from an EMBL/GenBank/DDBJ whole genome shotgun (WGS) entry which is preliminary data.</text>
</comment>
<dbReference type="PANTHER" id="PTHR38431:SF1">
    <property type="entry name" value="BLL2305 PROTEIN"/>
    <property type="match status" value="1"/>
</dbReference>
<dbReference type="PANTHER" id="PTHR38431">
    <property type="entry name" value="BLL2305 PROTEIN"/>
    <property type="match status" value="1"/>
</dbReference>
<evidence type="ECO:0000259" key="2">
    <source>
        <dbReference type="Pfam" id="PF12728"/>
    </source>
</evidence>
<accession>D0WEU3</accession>
<proteinExistence type="predicted"/>
<dbReference type="Pfam" id="PF12728">
    <property type="entry name" value="HTH_17"/>
    <property type="match status" value="1"/>
</dbReference>
<dbReference type="Pfam" id="PF12727">
    <property type="entry name" value="PBP_like"/>
    <property type="match status" value="1"/>
</dbReference>
<dbReference type="SUPFAM" id="SSF53850">
    <property type="entry name" value="Periplasmic binding protein-like II"/>
    <property type="match status" value="1"/>
</dbReference>
<protein>
    <submittedName>
        <fullName evidence="3">DNA binding domain, excisionase family</fullName>
    </submittedName>
</protein>
<dbReference type="InterPro" id="IPR010093">
    <property type="entry name" value="SinI_DNA-bd"/>
</dbReference>
<dbReference type="eggNOG" id="COG1910">
    <property type="taxonomic scope" value="Bacteria"/>
</dbReference>
<dbReference type="HOGENOM" id="CLU_053344_0_0_11"/>
<evidence type="ECO:0000313" key="4">
    <source>
        <dbReference type="Proteomes" id="UP000006001"/>
    </source>
</evidence>
<keyword evidence="4" id="KW-1185">Reference proteome</keyword>
<sequence length="320" mass="34093">MTPSDIALNASDVARILRIGRNAVYALAKSGELKSYRMGRKLLFTLDDVTEYLARVRGESLADANADAGTRSSTHDIADAIAPFKPDADPFVIAGEGSVCDEVTGLLRAHGLNVAHRAMCDYAALASLYAGDADAAVTCLHDRKTDSCTIPYVQRLIPGTSLVVMRIASYPIGLIVREGNPKGVTSWSSLFRCGGTLANRPRGTAERVILDEKIAAFELVAQDVEGYESETATAHDAAMLVAHGLVDVCIGSAQTASLVTGVLFVPLQAVTADLVIIKNGRTRAFLQDAKRIVASKTFRALFSKALPFDVSTMGAITYEL</sequence>
<dbReference type="RefSeq" id="WP_006361571.1">
    <property type="nucleotide sequence ID" value="NZ_GG700630.1"/>
</dbReference>
<gene>
    <name evidence="3" type="ORF">HMPREF0762_00325</name>
</gene>
<name>D0WEU3_SLAES</name>